<protein>
    <submittedName>
        <fullName evidence="3">Mobile mystery protein B</fullName>
    </submittedName>
</protein>
<dbReference type="PANTHER" id="PTHR13504:SF39">
    <property type="entry name" value="CELL FILAMENTATION PROTEIN"/>
    <property type="match status" value="1"/>
</dbReference>
<feature type="domain" description="Fido" evidence="2">
    <location>
        <begin position="61"/>
        <end position="200"/>
    </location>
</feature>
<dbReference type="InterPro" id="IPR036597">
    <property type="entry name" value="Fido-like_dom_sf"/>
</dbReference>
<gene>
    <name evidence="3" type="ORF">SAMN04488505_10217</name>
</gene>
<dbReference type="Pfam" id="PF02661">
    <property type="entry name" value="Fic"/>
    <property type="match status" value="1"/>
</dbReference>
<dbReference type="NCBIfam" id="TIGR02613">
    <property type="entry name" value="mob_myst_B"/>
    <property type="match status" value="1"/>
</dbReference>
<evidence type="ECO:0000313" key="4">
    <source>
        <dbReference type="Proteomes" id="UP000198984"/>
    </source>
</evidence>
<sequence length="200" mass="23347">MGLELQYQEGQTPLDEDEKEDLLIPSITTRGELDEVEQRNIEEAILWTIRRRRKFTPEEILSVAFIKEVHVKMLGGVWAWAGSFRKTNKNIGVDKHLISTDLKMLLDDCKFWIENKTFSEDEIALRFKHRIVSIHCFSNGNGRHSRLMADIIIEKIFGRPVFTWGEKDLVQHSEVRTLYLKALRAADKSNYDLLIQFARS</sequence>
<evidence type="ECO:0000256" key="1">
    <source>
        <dbReference type="PIRSR" id="PIRSR640198-1"/>
    </source>
</evidence>
<dbReference type="InterPro" id="IPR040198">
    <property type="entry name" value="Fido_containing"/>
</dbReference>
<dbReference type="OrthoDB" id="9813719at2"/>
<dbReference type="PANTHER" id="PTHR13504">
    <property type="entry name" value="FIDO DOMAIN-CONTAINING PROTEIN DDB_G0283145"/>
    <property type="match status" value="1"/>
</dbReference>
<feature type="active site" evidence="1">
    <location>
        <position position="135"/>
    </location>
</feature>
<dbReference type="InterPro" id="IPR013436">
    <property type="entry name" value="Mobile_mystery_prot_B"/>
</dbReference>
<dbReference type="InterPro" id="IPR003812">
    <property type="entry name" value="Fido"/>
</dbReference>
<dbReference type="RefSeq" id="WP_089908531.1">
    <property type="nucleotide sequence ID" value="NZ_FOBB01000002.1"/>
</dbReference>
<evidence type="ECO:0000259" key="2">
    <source>
        <dbReference type="PROSITE" id="PS51459"/>
    </source>
</evidence>
<dbReference type="SUPFAM" id="SSF140931">
    <property type="entry name" value="Fic-like"/>
    <property type="match status" value="1"/>
</dbReference>
<proteinExistence type="predicted"/>
<dbReference type="Proteomes" id="UP000198984">
    <property type="component" value="Unassembled WGS sequence"/>
</dbReference>
<dbReference type="STRING" id="573321.SAMN04488505_10217"/>
<dbReference type="Gene3D" id="1.10.3290.10">
    <property type="entry name" value="Fido-like domain"/>
    <property type="match status" value="1"/>
</dbReference>
<organism evidence="3 4">
    <name type="scientific">Chitinophaga rupis</name>
    <dbReference type="NCBI Taxonomy" id="573321"/>
    <lineage>
        <taxon>Bacteria</taxon>
        <taxon>Pseudomonadati</taxon>
        <taxon>Bacteroidota</taxon>
        <taxon>Chitinophagia</taxon>
        <taxon>Chitinophagales</taxon>
        <taxon>Chitinophagaceae</taxon>
        <taxon>Chitinophaga</taxon>
    </lineage>
</organism>
<keyword evidence="4" id="KW-1185">Reference proteome</keyword>
<accession>A0A1H7P8K8</accession>
<name>A0A1H7P8K8_9BACT</name>
<dbReference type="AlphaFoldDB" id="A0A1H7P8K8"/>
<evidence type="ECO:0000313" key="3">
    <source>
        <dbReference type="EMBL" id="SEL31575.1"/>
    </source>
</evidence>
<reference evidence="3 4" key="1">
    <citation type="submission" date="2016-10" db="EMBL/GenBank/DDBJ databases">
        <authorList>
            <person name="de Groot N.N."/>
        </authorList>
    </citation>
    <scope>NUCLEOTIDE SEQUENCE [LARGE SCALE GENOMIC DNA]</scope>
    <source>
        <strain evidence="3 4">DSM 21039</strain>
    </source>
</reference>
<dbReference type="PROSITE" id="PS51459">
    <property type="entry name" value="FIDO"/>
    <property type="match status" value="1"/>
</dbReference>
<dbReference type="EMBL" id="FOBB01000002">
    <property type="protein sequence ID" value="SEL31575.1"/>
    <property type="molecule type" value="Genomic_DNA"/>
</dbReference>